<reference evidence="2" key="1">
    <citation type="journal article" date="2020" name="Stud. Mycol.">
        <title>101 Dothideomycetes genomes: a test case for predicting lifestyles and emergence of pathogens.</title>
        <authorList>
            <person name="Haridas S."/>
            <person name="Albert R."/>
            <person name="Binder M."/>
            <person name="Bloem J."/>
            <person name="Labutti K."/>
            <person name="Salamov A."/>
            <person name="Andreopoulos B."/>
            <person name="Baker S."/>
            <person name="Barry K."/>
            <person name="Bills G."/>
            <person name="Bluhm B."/>
            <person name="Cannon C."/>
            <person name="Castanera R."/>
            <person name="Culley D."/>
            <person name="Daum C."/>
            <person name="Ezra D."/>
            <person name="Gonzalez J."/>
            <person name="Henrissat B."/>
            <person name="Kuo A."/>
            <person name="Liang C."/>
            <person name="Lipzen A."/>
            <person name="Lutzoni F."/>
            <person name="Magnuson J."/>
            <person name="Mondo S."/>
            <person name="Nolan M."/>
            <person name="Ohm R."/>
            <person name="Pangilinan J."/>
            <person name="Park H.-J."/>
            <person name="Ramirez L."/>
            <person name="Alfaro M."/>
            <person name="Sun H."/>
            <person name="Tritt A."/>
            <person name="Yoshinaga Y."/>
            <person name="Zwiers L.-H."/>
            <person name="Turgeon B."/>
            <person name="Goodwin S."/>
            <person name="Spatafora J."/>
            <person name="Crous P."/>
            <person name="Grigoriev I."/>
        </authorList>
    </citation>
    <scope>NUCLEOTIDE SEQUENCE</scope>
    <source>
        <strain evidence="2">CBS 113818</strain>
    </source>
</reference>
<evidence type="ECO:0000313" key="2">
    <source>
        <dbReference type="EMBL" id="KAF2824327.1"/>
    </source>
</evidence>
<feature type="signal peptide" evidence="1">
    <location>
        <begin position="1"/>
        <end position="17"/>
    </location>
</feature>
<accession>A0A6A6ZVF2</accession>
<gene>
    <name evidence="2" type="ORF">CC86DRAFT_420802</name>
</gene>
<name>A0A6A6ZVF2_9PLEO</name>
<keyword evidence="1" id="KW-0732">Signal</keyword>
<dbReference type="EMBL" id="MU006230">
    <property type="protein sequence ID" value="KAF2824327.1"/>
    <property type="molecule type" value="Genomic_DNA"/>
</dbReference>
<keyword evidence="3" id="KW-1185">Reference proteome</keyword>
<proteinExistence type="predicted"/>
<dbReference type="AlphaFoldDB" id="A0A6A6ZVF2"/>
<evidence type="ECO:0008006" key="4">
    <source>
        <dbReference type="Google" id="ProtNLM"/>
    </source>
</evidence>
<organism evidence="2 3">
    <name type="scientific">Ophiobolus disseminans</name>
    <dbReference type="NCBI Taxonomy" id="1469910"/>
    <lineage>
        <taxon>Eukaryota</taxon>
        <taxon>Fungi</taxon>
        <taxon>Dikarya</taxon>
        <taxon>Ascomycota</taxon>
        <taxon>Pezizomycotina</taxon>
        <taxon>Dothideomycetes</taxon>
        <taxon>Pleosporomycetidae</taxon>
        <taxon>Pleosporales</taxon>
        <taxon>Pleosporineae</taxon>
        <taxon>Phaeosphaeriaceae</taxon>
        <taxon>Ophiobolus</taxon>
    </lineage>
</organism>
<protein>
    <recommendedName>
        <fullName evidence="4">Ecp2 effector protein domain-containing protein</fullName>
    </recommendedName>
</protein>
<sequence length="190" mass="21075">MIISFSAVLALSTLAFANTYITRGDEPHLNGSCKSTVGIPTEEQYIIGYNAFCDKYVNANGPRPDKYHYIAQTLRATYDLKGWGDKLIRWVFKVTCDGEGELKHNCLLNNTMCKTRLRTVIESDDTGGLGGAYCVVDNTGGEGLGGRGGKQGMSGEGQVLVMEGKLNAWKYVDRPHSEGWLTYHYYRRVD</sequence>
<evidence type="ECO:0000256" key="1">
    <source>
        <dbReference type="SAM" id="SignalP"/>
    </source>
</evidence>
<dbReference type="OrthoDB" id="3787832at2759"/>
<feature type="chain" id="PRO_5025391991" description="Ecp2 effector protein domain-containing protein" evidence="1">
    <location>
        <begin position="18"/>
        <end position="190"/>
    </location>
</feature>
<dbReference type="Proteomes" id="UP000799424">
    <property type="component" value="Unassembled WGS sequence"/>
</dbReference>
<evidence type="ECO:0000313" key="3">
    <source>
        <dbReference type="Proteomes" id="UP000799424"/>
    </source>
</evidence>